<sequence>MENDLINVPILKSLIRTDIDRNVSDNISILRSKLKKLEHEQLSDSVEIYGIYDRKIYNKKTRNMYVKKICHLLDLDYRNVVDTEYEKNHIVVRLSDAATAKNWQNRSREIRLKNSDLDIEFEGSVKIFLAASPEHKLLLKKTRDALLPYYKYVSLCKKGVMVRKTDKSKIHIVTSESDINDLFNNIYDSKDDVIKLI</sequence>
<organism evidence="3 4">
    <name type="scientific">Leucania separata nucleopolyhedrovirus</name>
    <name type="common">LsNPV</name>
    <dbReference type="NCBI Taxonomy" id="1307956"/>
    <lineage>
        <taxon>Viruses</taxon>
        <taxon>Viruses incertae sedis</taxon>
        <taxon>Naldaviricetes</taxon>
        <taxon>Lefavirales</taxon>
        <taxon>Baculoviridae</taxon>
        <taxon>Alphabaculovirus</taxon>
        <taxon>Alphabaculovirus leseparatae</taxon>
    </lineage>
</organism>
<evidence type="ECO:0000313" key="4">
    <source>
        <dbReference type="Proteomes" id="UP000201737"/>
    </source>
</evidence>
<dbReference type="Proteomes" id="UP000201737">
    <property type="component" value="Segment"/>
</dbReference>
<dbReference type="EMBL" id="AY394490">
    <property type="protein sequence ID" value="AAR28840.1"/>
    <property type="molecule type" value="Genomic_DNA"/>
</dbReference>
<dbReference type="InterPro" id="IPR004941">
    <property type="entry name" value="FP_N"/>
</dbReference>
<reference evidence="3 4" key="2">
    <citation type="journal article" date="2007" name="Virus Res.">
        <title>P13 of Leucania separata multiple nuclear polyhedrosis virus affected the polyhedra and budded virions yields of AcMNPV.</title>
        <authorList>
            <person name="Du E.Q."/>
            <person name="Yan F."/>
            <person name="Jin W.X."/>
            <person name="Lu N."/>
            <person name="Xiao H.Z."/>
            <person name="Lu S.Y."/>
            <person name="Qi Y.P."/>
        </authorList>
    </citation>
    <scope>NUCLEOTIDE SEQUENCE [LARGE SCALE GENOMIC DNA]</scope>
    <source>
        <strain evidence="3 4">AH1</strain>
    </source>
</reference>
<evidence type="ECO:0000313" key="3">
    <source>
        <dbReference type="EMBL" id="AAR28840.1"/>
    </source>
</evidence>
<dbReference type="Pfam" id="PF25298">
    <property type="entry name" value="Baculo_FP_2nd"/>
    <property type="match status" value="1"/>
</dbReference>
<dbReference type="OrthoDB" id="15947at10239"/>
<proteinExistence type="predicted"/>
<accession>Q0IL43</accession>
<dbReference type="GeneID" id="5176398"/>
<keyword evidence="4" id="KW-1185">Reference proteome</keyword>
<evidence type="ECO:0000259" key="1">
    <source>
        <dbReference type="Pfam" id="PF03258"/>
    </source>
</evidence>
<organismHost>
    <name type="scientific">Lepidoptera</name>
    <name type="common">moths &amp; butterflies</name>
    <dbReference type="NCBI Taxonomy" id="7088"/>
</organismHost>
<dbReference type="RefSeq" id="YP_758373.1">
    <property type="nucleotide sequence ID" value="NC_008348.1"/>
</dbReference>
<protein>
    <submittedName>
        <fullName evidence="3">Fp</fullName>
    </submittedName>
</protein>
<dbReference type="InterPro" id="IPR057251">
    <property type="entry name" value="FP_C"/>
</dbReference>
<feature type="domain" description="FP protein C-terminal" evidence="2">
    <location>
        <begin position="132"/>
        <end position="182"/>
    </location>
</feature>
<evidence type="ECO:0000259" key="2">
    <source>
        <dbReference type="Pfam" id="PF25298"/>
    </source>
</evidence>
<dbReference type="Pfam" id="PF03258">
    <property type="entry name" value="Baculo_FP"/>
    <property type="match status" value="1"/>
</dbReference>
<reference evidence="3 4" key="1">
    <citation type="journal article" date="2007" name="Virus Genes">
        <title>Genome sequence of Leucania seperata nucleopolyhedrovirus.</title>
        <authorList>
            <person name="Xiao H."/>
            <person name="Qi Y."/>
        </authorList>
    </citation>
    <scope>NUCLEOTIDE SEQUENCE [LARGE SCALE GENOMIC DNA]</scope>
    <source>
        <strain evidence="3 4">AH1</strain>
    </source>
</reference>
<name>Q0IL43_NPVLS</name>
<dbReference type="KEGG" id="vg:5176398"/>
<feature type="domain" description="FP protein N-terminal" evidence="1">
    <location>
        <begin position="44"/>
        <end position="129"/>
    </location>
</feature>